<comment type="caution">
    <text evidence="10">The sequence shown here is derived from an EMBL/GenBank/DDBJ whole genome shotgun (WGS) entry which is preliminary data.</text>
</comment>
<dbReference type="SMART" id="SM00862">
    <property type="entry name" value="Trans_reg_C"/>
    <property type="match status" value="1"/>
</dbReference>
<protein>
    <submittedName>
        <fullName evidence="10">DNA-binding response regulator</fullName>
    </submittedName>
</protein>
<dbReference type="Gene3D" id="1.10.10.10">
    <property type="entry name" value="Winged helix-like DNA-binding domain superfamily/Winged helix DNA-binding domain"/>
    <property type="match status" value="1"/>
</dbReference>
<dbReference type="EMBL" id="QWLV01000002">
    <property type="protein sequence ID" value="RHW18221.1"/>
    <property type="molecule type" value="Genomic_DNA"/>
</dbReference>
<evidence type="ECO:0000256" key="7">
    <source>
        <dbReference type="PROSITE-ProRule" id="PRU01091"/>
    </source>
</evidence>
<evidence type="ECO:0000256" key="3">
    <source>
        <dbReference type="ARBA" id="ARBA00023015"/>
    </source>
</evidence>
<keyword evidence="2" id="KW-0902">Two-component regulatory system</keyword>
<gene>
    <name evidence="10" type="ORF">D1610_07000</name>
</gene>
<dbReference type="GO" id="GO:0000976">
    <property type="term" value="F:transcription cis-regulatory region binding"/>
    <property type="evidence" value="ECO:0007669"/>
    <property type="project" value="TreeGrafter"/>
</dbReference>
<feature type="modified residue" description="4-aspartylphosphate" evidence="6">
    <location>
        <position position="51"/>
    </location>
</feature>
<dbReference type="InterPro" id="IPR039420">
    <property type="entry name" value="WalR-like"/>
</dbReference>
<evidence type="ECO:0000256" key="2">
    <source>
        <dbReference type="ARBA" id="ARBA00023012"/>
    </source>
</evidence>
<dbReference type="InterPro" id="IPR001789">
    <property type="entry name" value="Sig_transdc_resp-reg_receiver"/>
</dbReference>
<dbReference type="PANTHER" id="PTHR48111:SF67">
    <property type="entry name" value="TRANSCRIPTIONAL REGULATORY PROTEIN TCTD"/>
    <property type="match status" value="1"/>
</dbReference>
<keyword evidence="3" id="KW-0805">Transcription regulation</keyword>
<dbReference type="Proteomes" id="UP000266693">
    <property type="component" value="Unassembled WGS sequence"/>
</dbReference>
<proteinExistence type="predicted"/>
<evidence type="ECO:0000256" key="6">
    <source>
        <dbReference type="PROSITE-ProRule" id="PRU00169"/>
    </source>
</evidence>
<feature type="domain" description="Response regulatory" evidence="8">
    <location>
        <begin position="2"/>
        <end position="116"/>
    </location>
</feature>
<sequence>MRIMVVEDDPDLGDAILRRLRRDGYAVDWQSDGEEADDVLRYQAYDLVVLDIELPHMDGFAILRELRRRGARTPVLMLTARSNIEDRVGALDVGADDYLSKPFDFREFDARCRALLRRSQGLAAGVMQIGALTFDRGAKVALLNGEPLTLPNREYRLLEIFVGNLGRVLSKEQIASQLFDFDDEASENAIELYVGRLRRKLGDALVIRTMRGLGYVAEAGSG</sequence>
<dbReference type="PANTHER" id="PTHR48111">
    <property type="entry name" value="REGULATOR OF RPOS"/>
    <property type="match status" value="1"/>
</dbReference>
<evidence type="ECO:0000313" key="11">
    <source>
        <dbReference type="Proteomes" id="UP000266693"/>
    </source>
</evidence>
<dbReference type="InterPro" id="IPR001867">
    <property type="entry name" value="OmpR/PhoB-type_DNA-bd"/>
</dbReference>
<dbReference type="CDD" id="cd00383">
    <property type="entry name" value="trans_reg_C"/>
    <property type="match status" value="1"/>
</dbReference>
<dbReference type="GO" id="GO:0032993">
    <property type="term" value="C:protein-DNA complex"/>
    <property type="evidence" value="ECO:0007669"/>
    <property type="project" value="TreeGrafter"/>
</dbReference>
<feature type="DNA-binding region" description="OmpR/PhoB-type" evidence="7">
    <location>
        <begin position="124"/>
        <end position="219"/>
    </location>
</feature>
<dbReference type="GO" id="GO:0000156">
    <property type="term" value="F:phosphorelay response regulator activity"/>
    <property type="evidence" value="ECO:0007669"/>
    <property type="project" value="TreeGrafter"/>
</dbReference>
<evidence type="ECO:0000256" key="4">
    <source>
        <dbReference type="ARBA" id="ARBA00023125"/>
    </source>
</evidence>
<dbReference type="OrthoDB" id="9802426at2"/>
<dbReference type="AlphaFoldDB" id="A0A396RWY3"/>
<dbReference type="PROSITE" id="PS50110">
    <property type="entry name" value="RESPONSE_REGULATORY"/>
    <property type="match status" value="1"/>
</dbReference>
<evidence type="ECO:0000256" key="1">
    <source>
        <dbReference type="ARBA" id="ARBA00022553"/>
    </source>
</evidence>
<dbReference type="PROSITE" id="PS51755">
    <property type="entry name" value="OMPR_PHOB"/>
    <property type="match status" value="1"/>
</dbReference>
<dbReference type="InterPro" id="IPR011006">
    <property type="entry name" value="CheY-like_superfamily"/>
</dbReference>
<evidence type="ECO:0000259" key="8">
    <source>
        <dbReference type="PROSITE" id="PS50110"/>
    </source>
</evidence>
<dbReference type="InterPro" id="IPR036388">
    <property type="entry name" value="WH-like_DNA-bd_sf"/>
</dbReference>
<dbReference type="GO" id="GO:0005829">
    <property type="term" value="C:cytosol"/>
    <property type="evidence" value="ECO:0007669"/>
    <property type="project" value="TreeGrafter"/>
</dbReference>
<keyword evidence="11" id="KW-1185">Reference proteome</keyword>
<keyword evidence="4 7" id="KW-0238">DNA-binding</keyword>
<feature type="domain" description="OmpR/PhoB-type" evidence="9">
    <location>
        <begin position="124"/>
        <end position="219"/>
    </location>
</feature>
<evidence type="ECO:0000259" key="9">
    <source>
        <dbReference type="PROSITE" id="PS51755"/>
    </source>
</evidence>
<dbReference type="GO" id="GO:0006355">
    <property type="term" value="P:regulation of DNA-templated transcription"/>
    <property type="evidence" value="ECO:0007669"/>
    <property type="project" value="InterPro"/>
</dbReference>
<evidence type="ECO:0000256" key="5">
    <source>
        <dbReference type="ARBA" id="ARBA00023163"/>
    </source>
</evidence>
<dbReference type="Pfam" id="PF00486">
    <property type="entry name" value="Trans_reg_C"/>
    <property type="match status" value="1"/>
</dbReference>
<dbReference type="CDD" id="cd17624">
    <property type="entry name" value="REC_OmpR_PmrA-like"/>
    <property type="match status" value="1"/>
</dbReference>
<name>A0A396RWY3_9SPHN</name>
<dbReference type="SMART" id="SM00448">
    <property type="entry name" value="REC"/>
    <property type="match status" value="1"/>
</dbReference>
<organism evidence="10 11">
    <name type="scientific">Sphingomonas gilva</name>
    <dbReference type="NCBI Taxonomy" id="2305907"/>
    <lineage>
        <taxon>Bacteria</taxon>
        <taxon>Pseudomonadati</taxon>
        <taxon>Pseudomonadota</taxon>
        <taxon>Alphaproteobacteria</taxon>
        <taxon>Sphingomonadales</taxon>
        <taxon>Sphingomonadaceae</taxon>
        <taxon>Sphingomonas</taxon>
    </lineage>
</organism>
<dbReference type="FunFam" id="3.40.50.2300:FF:000002">
    <property type="entry name" value="DNA-binding response regulator PhoP"/>
    <property type="match status" value="1"/>
</dbReference>
<evidence type="ECO:0000313" key="10">
    <source>
        <dbReference type="EMBL" id="RHW18221.1"/>
    </source>
</evidence>
<dbReference type="Gene3D" id="6.10.250.690">
    <property type="match status" value="1"/>
</dbReference>
<accession>A0A396RWY3</accession>
<dbReference type="Gene3D" id="3.40.50.2300">
    <property type="match status" value="1"/>
</dbReference>
<keyword evidence="5" id="KW-0804">Transcription</keyword>
<dbReference type="SUPFAM" id="SSF52172">
    <property type="entry name" value="CheY-like"/>
    <property type="match status" value="1"/>
</dbReference>
<dbReference type="Pfam" id="PF00072">
    <property type="entry name" value="Response_reg"/>
    <property type="match status" value="1"/>
</dbReference>
<reference evidence="10 11" key="1">
    <citation type="submission" date="2018-08" db="EMBL/GenBank/DDBJ databases">
        <title>The multiple taxonomic identification of Sphingomonas gilva.</title>
        <authorList>
            <person name="Zhu D."/>
            <person name="Zheng S."/>
        </authorList>
    </citation>
    <scope>NUCLEOTIDE SEQUENCE [LARGE SCALE GENOMIC DNA]</scope>
    <source>
        <strain evidence="10 11">ZDH117</strain>
    </source>
</reference>
<keyword evidence="1 6" id="KW-0597">Phosphoprotein</keyword>